<feature type="domain" description="DUF3857" evidence="2">
    <location>
        <begin position="53"/>
        <end position="214"/>
    </location>
</feature>
<evidence type="ECO:0000313" key="4">
    <source>
        <dbReference type="Proteomes" id="UP001597073"/>
    </source>
</evidence>
<proteinExistence type="predicted"/>
<dbReference type="EMBL" id="JBHTIA010000007">
    <property type="protein sequence ID" value="MFD0765372.1"/>
    <property type="molecule type" value="Genomic_DNA"/>
</dbReference>
<dbReference type="Gene3D" id="2.60.40.3140">
    <property type="match status" value="1"/>
</dbReference>
<organism evidence="3 4">
    <name type="scientific">Mucilaginibacter lutimaris</name>
    <dbReference type="NCBI Taxonomy" id="931629"/>
    <lineage>
        <taxon>Bacteria</taxon>
        <taxon>Pseudomonadati</taxon>
        <taxon>Bacteroidota</taxon>
        <taxon>Sphingobacteriia</taxon>
        <taxon>Sphingobacteriales</taxon>
        <taxon>Sphingobacteriaceae</taxon>
        <taxon>Mucilaginibacter</taxon>
    </lineage>
</organism>
<evidence type="ECO:0000256" key="1">
    <source>
        <dbReference type="SAM" id="SignalP"/>
    </source>
</evidence>
<comment type="caution">
    <text evidence="3">The sequence shown here is derived from an EMBL/GenBank/DDBJ whole genome shotgun (WGS) entry which is preliminary data.</text>
</comment>
<dbReference type="Proteomes" id="UP001597073">
    <property type="component" value="Unassembled WGS sequence"/>
</dbReference>
<protein>
    <submittedName>
        <fullName evidence="3">DUF3857 domain-containing protein</fullName>
    </submittedName>
</protein>
<dbReference type="Gene3D" id="3.10.620.30">
    <property type="match status" value="1"/>
</dbReference>
<gene>
    <name evidence="3" type="ORF">ACFQZI_10955</name>
</gene>
<sequence length="634" mass="71731">MKKVFILLVLLCATILANAQVNYEVSKIPKELLPYASAVIRDQSVYTQVDGGNTLYHIKTAITVLNKNGDDLAHIAVWYDRSNVIKGIKGTVYDEFGKLISKFSEKNFEDQDASNDFSLFEDSRVKHYIPSIGSYPYTIEYEYDLKSKQTLNFRDWKPNPYPGLAVEKSSYTFACKPNFTIRYKEINMPAKMVAGTTKDGLKTYTWQLNNLKAVRNEPYSPIKDTYLSTVKIAPKDFVYSGIAGSFTNWNELGRWNYEKLLANRQTLPPATIAQIKDITNGITDVKQKAKKIYEYMQGKTRYISVQVGIGGYQPFLASDVDRLSYGDCKALVNYTQALLKAVDIESWYCVVEGDNAKISLIDDFASMGQGNHVILCLPIKNDTTFLECTNQKIPFGFLGDFTDDRTVLACTPEGGKLLHTPKYTAADNLQTRKANLVIAPDGELSGTITTIYKGTQYDNPESLVDEPLKEQIKSIQKMYGHINNLNVEKLEIKQDKKQMPVATENLVFNANEFASRDNGKLYFSINPLNRSSSIRDIRNRTTPVYINRGYTDEDEIIYTLPAGYKPDMEPLNVNMSKAFGKFKMSTVFADGKLTVKRMVELTDGTYSKDTYSDLVKFYQEIADADNYNMVLVKN</sequence>
<name>A0ABW2ZGR1_9SPHI</name>
<evidence type="ECO:0000259" key="2">
    <source>
        <dbReference type="Pfam" id="PF12969"/>
    </source>
</evidence>
<feature type="chain" id="PRO_5046832933" evidence="1">
    <location>
        <begin position="20"/>
        <end position="634"/>
    </location>
</feature>
<dbReference type="Pfam" id="PF12969">
    <property type="entry name" value="DUF3857"/>
    <property type="match status" value="1"/>
</dbReference>
<evidence type="ECO:0000313" key="3">
    <source>
        <dbReference type="EMBL" id="MFD0765372.1"/>
    </source>
</evidence>
<accession>A0ABW2ZGR1</accession>
<reference evidence="4" key="1">
    <citation type="journal article" date="2019" name="Int. J. Syst. Evol. Microbiol.">
        <title>The Global Catalogue of Microorganisms (GCM) 10K type strain sequencing project: providing services to taxonomists for standard genome sequencing and annotation.</title>
        <authorList>
            <consortium name="The Broad Institute Genomics Platform"/>
            <consortium name="The Broad Institute Genome Sequencing Center for Infectious Disease"/>
            <person name="Wu L."/>
            <person name="Ma J."/>
        </authorList>
    </citation>
    <scope>NUCLEOTIDE SEQUENCE [LARGE SCALE GENOMIC DNA]</scope>
    <source>
        <strain evidence="4">CCUG 60742</strain>
    </source>
</reference>
<dbReference type="InterPro" id="IPR024618">
    <property type="entry name" value="DUF3857"/>
</dbReference>
<keyword evidence="4" id="KW-1185">Reference proteome</keyword>
<dbReference type="Gene3D" id="2.60.120.1130">
    <property type="match status" value="1"/>
</dbReference>
<keyword evidence="1" id="KW-0732">Signal</keyword>
<feature type="signal peptide" evidence="1">
    <location>
        <begin position="1"/>
        <end position="19"/>
    </location>
</feature>
<dbReference type="RefSeq" id="WP_377142447.1">
    <property type="nucleotide sequence ID" value="NZ_JBHTIA010000007.1"/>
</dbReference>